<feature type="transmembrane region" description="Helical" evidence="2">
    <location>
        <begin position="21"/>
        <end position="44"/>
    </location>
</feature>
<evidence type="ECO:0000256" key="2">
    <source>
        <dbReference type="SAM" id="Phobius"/>
    </source>
</evidence>
<evidence type="ECO:0000256" key="1">
    <source>
        <dbReference type="SAM" id="MobiDB-lite"/>
    </source>
</evidence>
<keyword evidence="2" id="KW-0472">Membrane</keyword>
<keyword evidence="4" id="KW-1185">Reference proteome</keyword>
<keyword evidence="2" id="KW-0812">Transmembrane</keyword>
<sequence>MGFLGGGKQKPPSDRITLLHWFYTVIWNGGGALIIAGGANYGIATGMYRHSSKPVQLWNVNNNTLAGDAAVTIFVEILVAWIIAAAMVCNDTRGAILGISPLTWRYGRNHGGRAASRGPFKTPLLWYVNVEGMDLLAPGLTFAERFRRLVGSAIRGLLLACVAWFLWWGIAVGIMAGIGRHVGGVEYEYNHYPEPQVFKLIFGGTLGLFFVPIIAFLALYAMDGGVAGPQAGDVQTTEYNSAYNLPRDSPQKGAVPAPIKDTHPQDNGAVV</sequence>
<dbReference type="Pfam" id="PF10445">
    <property type="entry name" value="DUF2456"/>
    <property type="match status" value="1"/>
</dbReference>
<feature type="transmembrane region" description="Helical" evidence="2">
    <location>
        <begin position="157"/>
        <end position="178"/>
    </location>
</feature>
<dbReference type="Proteomes" id="UP001465755">
    <property type="component" value="Unassembled WGS sequence"/>
</dbReference>
<dbReference type="PANTHER" id="PTHR28297:SF1">
    <property type="entry name" value="FUNGAL PROTEIN"/>
    <property type="match status" value="1"/>
</dbReference>
<name>A0AAW1PNP2_9CHLO</name>
<evidence type="ECO:0000313" key="3">
    <source>
        <dbReference type="EMBL" id="KAK9811179.1"/>
    </source>
</evidence>
<gene>
    <name evidence="3" type="ORF">WJX73_008562</name>
</gene>
<keyword evidence="2" id="KW-1133">Transmembrane helix</keyword>
<proteinExistence type="predicted"/>
<dbReference type="AlphaFoldDB" id="A0AAW1PNP2"/>
<protein>
    <submittedName>
        <fullName evidence="3">Uncharacterized protein</fullName>
    </submittedName>
</protein>
<organism evidence="3 4">
    <name type="scientific">Symbiochloris irregularis</name>
    <dbReference type="NCBI Taxonomy" id="706552"/>
    <lineage>
        <taxon>Eukaryota</taxon>
        <taxon>Viridiplantae</taxon>
        <taxon>Chlorophyta</taxon>
        <taxon>core chlorophytes</taxon>
        <taxon>Trebouxiophyceae</taxon>
        <taxon>Trebouxiales</taxon>
        <taxon>Trebouxiaceae</taxon>
        <taxon>Symbiochloris</taxon>
    </lineage>
</organism>
<comment type="caution">
    <text evidence="3">The sequence shown here is derived from an EMBL/GenBank/DDBJ whole genome shotgun (WGS) entry which is preliminary data.</text>
</comment>
<accession>A0AAW1PNP2</accession>
<dbReference type="InterPro" id="IPR018852">
    <property type="entry name" value="DUF2456"/>
</dbReference>
<reference evidence="3 4" key="1">
    <citation type="journal article" date="2024" name="Nat. Commun.">
        <title>Phylogenomics reveals the evolutionary origins of lichenization in chlorophyte algae.</title>
        <authorList>
            <person name="Puginier C."/>
            <person name="Libourel C."/>
            <person name="Otte J."/>
            <person name="Skaloud P."/>
            <person name="Haon M."/>
            <person name="Grisel S."/>
            <person name="Petersen M."/>
            <person name="Berrin J.G."/>
            <person name="Delaux P.M."/>
            <person name="Dal Grande F."/>
            <person name="Keller J."/>
        </authorList>
    </citation>
    <scope>NUCLEOTIDE SEQUENCE [LARGE SCALE GENOMIC DNA]</scope>
    <source>
        <strain evidence="3 4">SAG 2036</strain>
    </source>
</reference>
<dbReference type="EMBL" id="JALJOQ010000011">
    <property type="protein sequence ID" value="KAK9811179.1"/>
    <property type="molecule type" value="Genomic_DNA"/>
</dbReference>
<dbReference type="PANTHER" id="PTHR28297">
    <property type="entry name" value="FUNGAL PROTEIN"/>
    <property type="match status" value="1"/>
</dbReference>
<feature type="region of interest" description="Disordered" evidence="1">
    <location>
        <begin position="244"/>
        <end position="271"/>
    </location>
</feature>
<feature type="transmembrane region" description="Helical" evidence="2">
    <location>
        <begin position="64"/>
        <end position="89"/>
    </location>
</feature>
<evidence type="ECO:0000313" key="4">
    <source>
        <dbReference type="Proteomes" id="UP001465755"/>
    </source>
</evidence>
<feature type="transmembrane region" description="Helical" evidence="2">
    <location>
        <begin position="198"/>
        <end position="220"/>
    </location>
</feature>